<proteinExistence type="predicted"/>
<reference evidence="1" key="2">
    <citation type="journal article" date="2024" name="Plant">
        <title>Genomic evolution and insights into agronomic trait innovations of Sesamum species.</title>
        <authorList>
            <person name="Miao H."/>
            <person name="Wang L."/>
            <person name="Qu L."/>
            <person name="Liu H."/>
            <person name="Sun Y."/>
            <person name="Le M."/>
            <person name="Wang Q."/>
            <person name="Wei S."/>
            <person name="Zheng Y."/>
            <person name="Lin W."/>
            <person name="Duan Y."/>
            <person name="Cao H."/>
            <person name="Xiong S."/>
            <person name="Wang X."/>
            <person name="Wei L."/>
            <person name="Li C."/>
            <person name="Ma Q."/>
            <person name="Ju M."/>
            <person name="Zhao R."/>
            <person name="Li G."/>
            <person name="Mu C."/>
            <person name="Tian Q."/>
            <person name="Mei H."/>
            <person name="Zhang T."/>
            <person name="Gao T."/>
            <person name="Zhang H."/>
        </authorList>
    </citation>
    <scope>NUCLEOTIDE SEQUENCE</scope>
    <source>
        <strain evidence="1">G02</strain>
    </source>
</reference>
<dbReference type="EMBL" id="JACGWJ010000009">
    <property type="protein sequence ID" value="KAL0399850.1"/>
    <property type="molecule type" value="Genomic_DNA"/>
</dbReference>
<accession>A0AAW2T4U9</accession>
<evidence type="ECO:0000313" key="1">
    <source>
        <dbReference type="EMBL" id="KAL0399850.1"/>
    </source>
</evidence>
<comment type="caution">
    <text evidence="1">The sequence shown here is derived from an EMBL/GenBank/DDBJ whole genome shotgun (WGS) entry which is preliminary data.</text>
</comment>
<sequence>MMLRGNDINRGAGRNTFQKKKQYVDTRSLYCNHFAKLGHSRDTCHKIHGYPNWFKDMTKKRKKVGPDARVFNAVAADIVAVPQHDVTNQSMTVMMSELLQLVKGKTKANQSQMHFGGFVGEFTGILSLGI</sequence>
<reference evidence="1" key="1">
    <citation type="submission" date="2020-06" db="EMBL/GenBank/DDBJ databases">
        <authorList>
            <person name="Li T."/>
            <person name="Hu X."/>
            <person name="Zhang T."/>
            <person name="Song X."/>
            <person name="Zhang H."/>
            <person name="Dai N."/>
            <person name="Sheng W."/>
            <person name="Hou X."/>
            <person name="Wei L."/>
        </authorList>
    </citation>
    <scope>NUCLEOTIDE SEQUENCE</scope>
    <source>
        <strain evidence="1">G02</strain>
        <tissue evidence="1">Leaf</tissue>
    </source>
</reference>
<name>A0AAW2T4U9_SESRA</name>
<organism evidence="1">
    <name type="scientific">Sesamum radiatum</name>
    <name type="common">Black benniseed</name>
    <dbReference type="NCBI Taxonomy" id="300843"/>
    <lineage>
        <taxon>Eukaryota</taxon>
        <taxon>Viridiplantae</taxon>
        <taxon>Streptophyta</taxon>
        <taxon>Embryophyta</taxon>
        <taxon>Tracheophyta</taxon>
        <taxon>Spermatophyta</taxon>
        <taxon>Magnoliopsida</taxon>
        <taxon>eudicotyledons</taxon>
        <taxon>Gunneridae</taxon>
        <taxon>Pentapetalae</taxon>
        <taxon>asterids</taxon>
        <taxon>lamiids</taxon>
        <taxon>Lamiales</taxon>
        <taxon>Pedaliaceae</taxon>
        <taxon>Sesamum</taxon>
    </lineage>
</organism>
<dbReference type="AlphaFoldDB" id="A0AAW2T4U9"/>
<protein>
    <submittedName>
        <fullName evidence="1">Uncharacterized protein</fullName>
    </submittedName>
</protein>
<gene>
    <name evidence="1" type="ORF">Sradi_2328300</name>
</gene>